<reference evidence="1 2" key="2">
    <citation type="journal article" date="2015" name="Stand. Genomic Sci.">
        <title>Draft genome sequence of marine-derived Streptomyces sp. TP-A0598, a producer of anti-MRSA antibiotic lydicamycins.</title>
        <authorList>
            <person name="Komaki H."/>
            <person name="Ichikawa N."/>
            <person name="Hosoyama A."/>
            <person name="Fujita N."/>
            <person name="Igarashi Y."/>
        </authorList>
    </citation>
    <scope>NUCLEOTIDE SEQUENCE [LARGE SCALE GENOMIC DNA]</scope>
    <source>
        <strain evidence="1 2">NBRC 110027</strain>
    </source>
</reference>
<evidence type="ECO:0000313" key="1">
    <source>
        <dbReference type="EMBL" id="GAO10421.1"/>
    </source>
</evidence>
<name>A0A0P4RCJ6_9ACTN</name>
<dbReference type="AlphaFoldDB" id="A0A0P4RCJ6"/>
<dbReference type="EMBL" id="BBNO01000007">
    <property type="protein sequence ID" value="GAO10421.1"/>
    <property type="molecule type" value="Genomic_DNA"/>
</dbReference>
<dbReference type="OrthoDB" id="6028296at2"/>
<keyword evidence="2" id="KW-1185">Reference proteome</keyword>
<protein>
    <submittedName>
        <fullName evidence="1">Diguanylate cyclase</fullName>
    </submittedName>
</protein>
<proteinExistence type="predicted"/>
<reference evidence="2" key="1">
    <citation type="submission" date="2014-09" db="EMBL/GenBank/DDBJ databases">
        <title>Whole genome shotgun sequence of Streptomyces sp. NBRC 110027.</title>
        <authorList>
            <person name="Komaki H."/>
            <person name="Ichikawa N."/>
            <person name="Katano-Makiyama Y."/>
            <person name="Hosoyama A."/>
            <person name="Hashimoto M."/>
            <person name="Uohara A."/>
            <person name="Kitahashi Y."/>
            <person name="Ohji S."/>
            <person name="Kimura A."/>
            <person name="Yamazoe A."/>
            <person name="Igarashi Y."/>
            <person name="Fujita N."/>
        </authorList>
    </citation>
    <scope>NUCLEOTIDE SEQUENCE [LARGE SCALE GENOMIC DNA]</scope>
    <source>
        <strain evidence="2">NBRC 110027</strain>
    </source>
</reference>
<comment type="caution">
    <text evidence="1">The sequence shown here is derived from an EMBL/GenBank/DDBJ whole genome shotgun (WGS) entry which is preliminary data.</text>
</comment>
<gene>
    <name evidence="1" type="ORF">TPA0598_07_01450</name>
</gene>
<sequence>MDLHRSPVARAWRHWRRPADRSVPRRSLDAEDTSRRFLMYGVMPLWFVPSVADWIMHRRTRIEETSGVRESAVHALMMAEAGVPVTLGLLAKVNPLVLTVMGGAALAHGATALWDVSLATTEREVRPMEQHIHSFLEVLPLTALAFLACLHADQVRGTLRGGRGAGDWKLLPKESPLPARYLAGIGVGLTVCVALPYAEEMTRCLKAARRRGTL</sequence>
<organism evidence="1 2">
    <name type="scientific">Streptomyces lydicamycinicus</name>
    <dbReference type="NCBI Taxonomy" id="1546107"/>
    <lineage>
        <taxon>Bacteria</taxon>
        <taxon>Bacillati</taxon>
        <taxon>Actinomycetota</taxon>
        <taxon>Actinomycetes</taxon>
        <taxon>Kitasatosporales</taxon>
        <taxon>Streptomycetaceae</taxon>
        <taxon>Streptomyces</taxon>
    </lineage>
</organism>
<evidence type="ECO:0000313" key="2">
    <source>
        <dbReference type="Proteomes" id="UP000048965"/>
    </source>
</evidence>
<dbReference type="RefSeq" id="WP_042157950.1">
    <property type="nucleotide sequence ID" value="NZ_BBNO01000007.1"/>
</dbReference>
<dbReference type="Proteomes" id="UP000048965">
    <property type="component" value="Unassembled WGS sequence"/>
</dbReference>
<accession>A0A0P4RCJ6</accession>